<dbReference type="SUPFAM" id="SSF117281">
    <property type="entry name" value="Kelch motif"/>
    <property type="match status" value="2"/>
</dbReference>
<keyword evidence="3" id="KW-1185">Reference proteome</keyword>
<proteinExistence type="predicted"/>
<dbReference type="GO" id="GO:0003682">
    <property type="term" value="F:chromatin binding"/>
    <property type="evidence" value="ECO:0007669"/>
    <property type="project" value="InterPro"/>
</dbReference>
<dbReference type="OrthoDB" id="432528at2759"/>
<dbReference type="PANTHER" id="PTHR46461:SF1">
    <property type="entry name" value="KELCH DOMAIN-CONTAINING PROTEIN 3"/>
    <property type="match status" value="1"/>
</dbReference>
<evidence type="ECO:0000256" key="1">
    <source>
        <dbReference type="ARBA" id="ARBA00022441"/>
    </source>
</evidence>
<dbReference type="EMBL" id="OC917201">
    <property type="protein sequence ID" value="CAD7646449.1"/>
    <property type="molecule type" value="Genomic_DNA"/>
</dbReference>
<evidence type="ECO:0000313" key="3">
    <source>
        <dbReference type="Proteomes" id="UP000728032"/>
    </source>
</evidence>
<name>A0A7R9LRG5_9ACAR</name>
<dbReference type="EMBL" id="CAJPVJ010002376">
    <property type="protein sequence ID" value="CAG2166209.1"/>
    <property type="molecule type" value="Genomic_DNA"/>
</dbReference>
<dbReference type="GO" id="GO:0005737">
    <property type="term" value="C:cytoplasm"/>
    <property type="evidence" value="ECO:0007669"/>
    <property type="project" value="TreeGrafter"/>
</dbReference>
<accession>A0A7R9LRG5</accession>
<dbReference type="InterPro" id="IPR052637">
    <property type="entry name" value="KLHDC3-like"/>
</dbReference>
<dbReference type="AlphaFoldDB" id="A0A7R9LRG5"/>
<sequence length="459" mass="52112">MHWTTHLEGGPKRVNHAAVAVGQYVYSFGGYCTGDNYGLLKPIDCHILDTETLRWKLNTTSCDLQKLCDPSQQRLESEVPFQRYGHTAVANGDMVYIWGGRNDIYADNTLYCFDTSAGDWTDRPPVTGNIPGARDGHTAVAIADKMYIFGGYEELTERFSNDIYCLDLQTYVWSYVKASGTPPSWRDFHSAVAYGNRMYVFGGRSDRSGPNHSQQELYCNVIMYFDVATNAWVTPDTRGLRPTGRRSHSSFVYSDNIYVFGGYNGVDRVHYNDLYKFDPKTSQWSLMEVHGRRRPCARRRQCCCVVADRLYLFGGTSPYLMQQMVGPSPPYYSHIDLGLRDHSDLFILDFNSGWDGMGSKESEDCPLLCLHFTSNRFLSSYKEWDVKEDDMKGCLRGGEGREREAYSVKGGREPSLKTLSILVAIEKELISKDLPKNIQLEIEMMTKDNAITRISPNMG</sequence>
<dbReference type="InterPro" id="IPR006652">
    <property type="entry name" value="Kelch_1"/>
</dbReference>
<evidence type="ECO:0008006" key="4">
    <source>
        <dbReference type="Google" id="ProtNLM"/>
    </source>
</evidence>
<keyword evidence="1" id="KW-0880">Kelch repeat</keyword>
<dbReference type="SMART" id="SM00612">
    <property type="entry name" value="Kelch"/>
    <property type="match status" value="4"/>
</dbReference>
<dbReference type="PANTHER" id="PTHR46461">
    <property type="entry name" value="KELCH DOMAIN-CONTAINING PROTEIN 3"/>
    <property type="match status" value="1"/>
</dbReference>
<dbReference type="Proteomes" id="UP000728032">
    <property type="component" value="Unassembled WGS sequence"/>
</dbReference>
<dbReference type="FunFam" id="2.120.10.80:FF:000134">
    <property type="entry name" value="Kelch domain-containing protein, putative"/>
    <property type="match status" value="1"/>
</dbReference>
<dbReference type="Pfam" id="PF24681">
    <property type="entry name" value="Kelch_KLHDC2_KLHL20_DRC7"/>
    <property type="match status" value="1"/>
</dbReference>
<dbReference type="InterPro" id="IPR015915">
    <property type="entry name" value="Kelch-typ_b-propeller"/>
</dbReference>
<organism evidence="2">
    <name type="scientific">Oppiella nova</name>
    <dbReference type="NCBI Taxonomy" id="334625"/>
    <lineage>
        <taxon>Eukaryota</taxon>
        <taxon>Metazoa</taxon>
        <taxon>Ecdysozoa</taxon>
        <taxon>Arthropoda</taxon>
        <taxon>Chelicerata</taxon>
        <taxon>Arachnida</taxon>
        <taxon>Acari</taxon>
        <taxon>Acariformes</taxon>
        <taxon>Sarcoptiformes</taxon>
        <taxon>Oribatida</taxon>
        <taxon>Brachypylina</taxon>
        <taxon>Oppioidea</taxon>
        <taxon>Oppiidae</taxon>
        <taxon>Oppiella</taxon>
    </lineage>
</organism>
<evidence type="ECO:0000313" key="2">
    <source>
        <dbReference type="EMBL" id="CAD7646449.1"/>
    </source>
</evidence>
<gene>
    <name evidence="2" type="ORF">ONB1V03_LOCUS5736</name>
</gene>
<dbReference type="Gene3D" id="2.120.10.80">
    <property type="entry name" value="Kelch-type beta propeller"/>
    <property type="match status" value="2"/>
</dbReference>
<reference evidence="2" key="1">
    <citation type="submission" date="2020-11" db="EMBL/GenBank/DDBJ databases">
        <authorList>
            <person name="Tran Van P."/>
        </authorList>
    </citation>
    <scope>NUCLEOTIDE SEQUENCE</scope>
</reference>
<protein>
    <recommendedName>
        <fullName evidence="4">Kelch domain-containing protein 3</fullName>
    </recommendedName>
</protein>